<evidence type="ECO:0000256" key="2">
    <source>
        <dbReference type="SAM" id="Phobius"/>
    </source>
</evidence>
<feature type="region of interest" description="Disordered" evidence="1">
    <location>
        <begin position="348"/>
        <end position="384"/>
    </location>
</feature>
<dbReference type="PANTHER" id="PTHR23028">
    <property type="entry name" value="ACETYLTRANSFERASE"/>
    <property type="match status" value="1"/>
</dbReference>
<organism evidence="4 5">
    <name type="scientific">Aeromicrobium senzhongii</name>
    <dbReference type="NCBI Taxonomy" id="2663859"/>
    <lineage>
        <taxon>Bacteria</taxon>
        <taxon>Bacillati</taxon>
        <taxon>Actinomycetota</taxon>
        <taxon>Actinomycetes</taxon>
        <taxon>Propionibacteriales</taxon>
        <taxon>Nocardioidaceae</taxon>
        <taxon>Aeromicrobium</taxon>
    </lineage>
</organism>
<dbReference type="Proteomes" id="UP000515871">
    <property type="component" value="Chromosome"/>
</dbReference>
<feature type="transmembrane region" description="Helical" evidence="2">
    <location>
        <begin position="154"/>
        <end position="174"/>
    </location>
</feature>
<dbReference type="InterPro" id="IPR050879">
    <property type="entry name" value="Acyltransferase_3"/>
</dbReference>
<dbReference type="Pfam" id="PF01757">
    <property type="entry name" value="Acyl_transf_3"/>
    <property type="match status" value="1"/>
</dbReference>
<feature type="transmembrane region" description="Helical" evidence="2">
    <location>
        <begin position="263"/>
        <end position="285"/>
    </location>
</feature>
<keyword evidence="5" id="KW-1185">Reference proteome</keyword>
<keyword evidence="4" id="KW-0012">Acyltransferase</keyword>
<feature type="compositionally biased region" description="Basic and acidic residues" evidence="1">
    <location>
        <begin position="361"/>
        <end position="376"/>
    </location>
</feature>
<accession>A0ABX6SVM0</accession>
<evidence type="ECO:0000259" key="3">
    <source>
        <dbReference type="Pfam" id="PF01757"/>
    </source>
</evidence>
<name>A0ABX6SVM0_9ACTN</name>
<keyword evidence="4" id="KW-0808">Transferase</keyword>
<evidence type="ECO:0000313" key="4">
    <source>
        <dbReference type="EMBL" id="QNL94310.1"/>
    </source>
</evidence>
<proteinExistence type="predicted"/>
<gene>
    <name evidence="4" type="ORF">H9L21_14715</name>
</gene>
<feature type="transmembrane region" description="Helical" evidence="2">
    <location>
        <begin position="41"/>
        <end position="63"/>
    </location>
</feature>
<feature type="transmembrane region" description="Helical" evidence="2">
    <location>
        <begin position="239"/>
        <end position="257"/>
    </location>
</feature>
<feature type="domain" description="Acyltransferase 3" evidence="3">
    <location>
        <begin position="12"/>
        <end position="330"/>
    </location>
</feature>
<keyword evidence="2" id="KW-0812">Transmembrane</keyword>
<feature type="transmembrane region" description="Helical" evidence="2">
    <location>
        <begin position="181"/>
        <end position="199"/>
    </location>
</feature>
<sequence>MSIGEAFESRRNSLNLIRLALACVVILSHSFPLGAFGDEPVVGNVTFGTMAVAVFFAISGYLITGSRESAASGWRFMWHRVLRILPGYYICLLVIAVIAAPLAWGHLRGGLAGYPVADSVRYVVGNLALKTSFVPTIPGTQEGIDSSVQYWNGAAWSLFFEFLCYIGVAILAAFGLLRTWVIAATLALTSGMLLAWELAPGPMVDLLFHSHDTYRLFTTGTVFMAGALLYLLRDRIPDSPVVAAGCGAVVVGGVVLLDRPEWFVAGPVAYAVIWLAIHLPFSGVLSRTDVSYGTYIYGYPIATLLTIYGVNEWGILAYNLVTFAIVVPLALASWFGIERRAMRLKNAVPSQKVGPRQKRANRADTAHGTLREQPRNDRRKRLGP</sequence>
<evidence type="ECO:0000256" key="1">
    <source>
        <dbReference type="SAM" id="MobiDB-lite"/>
    </source>
</evidence>
<dbReference type="GO" id="GO:0016746">
    <property type="term" value="F:acyltransferase activity"/>
    <property type="evidence" value="ECO:0007669"/>
    <property type="project" value="UniProtKB-KW"/>
</dbReference>
<feature type="transmembrane region" description="Helical" evidence="2">
    <location>
        <begin position="316"/>
        <end position="337"/>
    </location>
</feature>
<feature type="transmembrane region" description="Helical" evidence="2">
    <location>
        <begin position="16"/>
        <end position="35"/>
    </location>
</feature>
<dbReference type="RefSeq" id="WP_154597378.1">
    <property type="nucleotide sequence ID" value="NZ_CP060587.1"/>
</dbReference>
<keyword evidence="2" id="KW-1133">Transmembrane helix</keyword>
<dbReference type="PANTHER" id="PTHR23028:SF53">
    <property type="entry name" value="ACYL_TRANSF_3 DOMAIN-CONTAINING PROTEIN"/>
    <property type="match status" value="1"/>
</dbReference>
<feature type="transmembrane region" description="Helical" evidence="2">
    <location>
        <begin position="292"/>
        <end position="310"/>
    </location>
</feature>
<reference evidence="4 5" key="1">
    <citation type="submission" date="2020-08" db="EMBL/GenBank/DDBJ databases">
        <title>Novel species in genus Aeromicrobium.</title>
        <authorList>
            <person name="Zhang G."/>
        </authorList>
    </citation>
    <scope>NUCLEOTIDE SEQUENCE [LARGE SCALE GENOMIC DNA]</scope>
    <source>
        <strain evidence="5">zg-629</strain>
    </source>
</reference>
<evidence type="ECO:0000313" key="5">
    <source>
        <dbReference type="Proteomes" id="UP000515871"/>
    </source>
</evidence>
<protein>
    <submittedName>
        <fullName evidence="4">Acyltransferase</fullName>
    </submittedName>
</protein>
<dbReference type="InterPro" id="IPR002656">
    <property type="entry name" value="Acyl_transf_3_dom"/>
</dbReference>
<feature type="transmembrane region" description="Helical" evidence="2">
    <location>
        <begin position="84"/>
        <end position="104"/>
    </location>
</feature>
<feature type="transmembrane region" description="Helical" evidence="2">
    <location>
        <begin position="214"/>
        <end position="232"/>
    </location>
</feature>
<dbReference type="EMBL" id="CP060587">
    <property type="protein sequence ID" value="QNL94310.1"/>
    <property type="molecule type" value="Genomic_DNA"/>
</dbReference>
<keyword evidence="2" id="KW-0472">Membrane</keyword>